<evidence type="ECO:0000256" key="2">
    <source>
        <dbReference type="ARBA" id="ARBA00022670"/>
    </source>
</evidence>
<keyword evidence="7" id="KW-0812">Transmembrane</keyword>
<evidence type="ECO:0000256" key="1">
    <source>
        <dbReference type="ARBA" id="ARBA00011073"/>
    </source>
</evidence>
<feature type="active site" description="Charge relay system" evidence="5">
    <location>
        <position position="569"/>
    </location>
</feature>
<feature type="compositionally biased region" description="Pro residues" evidence="6">
    <location>
        <begin position="19"/>
        <end position="42"/>
    </location>
</feature>
<comment type="similarity">
    <text evidence="1 5">Belongs to the peptidase S8 family.</text>
</comment>
<evidence type="ECO:0000313" key="9">
    <source>
        <dbReference type="EMBL" id="MBB6039815.1"/>
    </source>
</evidence>
<dbReference type="PROSITE" id="PS51892">
    <property type="entry name" value="SUBTILASE"/>
    <property type="match status" value="1"/>
</dbReference>
<evidence type="ECO:0000256" key="7">
    <source>
        <dbReference type="SAM" id="Phobius"/>
    </source>
</evidence>
<feature type="compositionally biased region" description="Pro residues" evidence="6">
    <location>
        <begin position="1"/>
        <end position="11"/>
    </location>
</feature>
<feature type="transmembrane region" description="Helical" evidence="7">
    <location>
        <begin position="299"/>
        <end position="317"/>
    </location>
</feature>
<feature type="transmembrane region" description="Helical" evidence="7">
    <location>
        <begin position="365"/>
        <end position="385"/>
    </location>
</feature>
<keyword evidence="7" id="KW-1133">Transmembrane helix</keyword>
<dbReference type="PANTHER" id="PTHR43399">
    <property type="entry name" value="SUBTILISIN-RELATED"/>
    <property type="match status" value="1"/>
</dbReference>
<proteinExistence type="inferred from homology"/>
<dbReference type="InterPro" id="IPR051048">
    <property type="entry name" value="Peptidase_S8/S53_subtilisin"/>
</dbReference>
<accession>A0A841FTZ3</accession>
<dbReference type="InterPro" id="IPR036852">
    <property type="entry name" value="Peptidase_S8/S53_dom_sf"/>
</dbReference>
<name>A0A841FTZ3_9ACTN</name>
<dbReference type="Pfam" id="PF00082">
    <property type="entry name" value="Peptidase_S8"/>
    <property type="match status" value="1"/>
</dbReference>
<feature type="transmembrane region" description="Helical" evidence="7">
    <location>
        <begin position="337"/>
        <end position="358"/>
    </location>
</feature>
<gene>
    <name evidence="9" type="ORF">HNR73_007714</name>
</gene>
<dbReference type="GO" id="GO:0004252">
    <property type="term" value="F:serine-type endopeptidase activity"/>
    <property type="evidence" value="ECO:0007669"/>
    <property type="project" value="UniProtKB-UniRule"/>
</dbReference>
<dbReference type="SUPFAM" id="SSF52743">
    <property type="entry name" value="Subtilisin-like"/>
    <property type="match status" value="1"/>
</dbReference>
<feature type="transmembrane region" description="Helical" evidence="7">
    <location>
        <begin position="50"/>
        <end position="76"/>
    </location>
</feature>
<keyword evidence="2 5" id="KW-0645">Protease</keyword>
<protein>
    <recommendedName>
        <fullName evidence="8">Peptidase S8/S53 domain-containing protein</fullName>
    </recommendedName>
</protein>
<dbReference type="Gene3D" id="3.40.50.200">
    <property type="entry name" value="Peptidase S8/S53 domain"/>
    <property type="match status" value="1"/>
</dbReference>
<feature type="active site" description="Charge relay system" evidence="5">
    <location>
        <position position="746"/>
    </location>
</feature>
<dbReference type="InterPro" id="IPR015500">
    <property type="entry name" value="Peptidase_S8_subtilisin-rel"/>
</dbReference>
<dbReference type="AlphaFoldDB" id="A0A841FTZ3"/>
<evidence type="ECO:0000313" key="10">
    <source>
        <dbReference type="Proteomes" id="UP000548476"/>
    </source>
</evidence>
<dbReference type="PRINTS" id="PR00723">
    <property type="entry name" value="SUBTILISIN"/>
</dbReference>
<dbReference type="InterPro" id="IPR023828">
    <property type="entry name" value="Peptidase_S8_Ser-AS"/>
</dbReference>
<feature type="transmembrane region" description="Helical" evidence="7">
    <location>
        <begin position="272"/>
        <end position="292"/>
    </location>
</feature>
<organism evidence="9 10">
    <name type="scientific">Phytomonospora endophytica</name>
    <dbReference type="NCBI Taxonomy" id="714109"/>
    <lineage>
        <taxon>Bacteria</taxon>
        <taxon>Bacillati</taxon>
        <taxon>Actinomycetota</taxon>
        <taxon>Actinomycetes</taxon>
        <taxon>Micromonosporales</taxon>
        <taxon>Micromonosporaceae</taxon>
        <taxon>Phytomonospora</taxon>
    </lineage>
</organism>
<feature type="transmembrane region" description="Helical" evidence="7">
    <location>
        <begin position="247"/>
        <end position="266"/>
    </location>
</feature>
<evidence type="ECO:0000256" key="4">
    <source>
        <dbReference type="ARBA" id="ARBA00022825"/>
    </source>
</evidence>
<evidence type="ECO:0000256" key="3">
    <source>
        <dbReference type="ARBA" id="ARBA00022801"/>
    </source>
</evidence>
<feature type="domain" description="Peptidase S8/S53" evidence="8">
    <location>
        <begin position="523"/>
        <end position="784"/>
    </location>
</feature>
<feature type="active site" description="Charge relay system" evidence="5">
    <location>
        <position position="532"/>
    </location>
</feature>
<dbReference type="Proteomes" id="UP000548476">
    <property type="component" value="Unassembled WGS sequence"/>
</dbReference>
<feature type="transmembrane region" description="Helical" evidence="7">
    <location>
        <begin position="188"/>
        <end position="207"/>
    </location>
</feature>
<dbReference type="RefSeq" id="WP_275414588.1">
    <property type="nucleotide sequence ID" value="NZ_BONT01000086.1"/>
</dbReference>
<feature type="region of interest" description="Disordered" evidence="6">
    <location>
        <begin position="1"/>
        <end position="42"/>
    </location>
</feature>
<comment type="caution">
    <text evidence="9">The sequence shown here is derived from an EMBL/GenBank/DDBJ whole genome shotgun (WGS) entry which is preliminary data.</text>
</comment>
<keyword evidence="7" id="KW-0472">Membrane</keyword>
<feature type="transmembrane region" description="Helical" evidence="7">
    <location>
        <begin position="213"/>
        <end position="235"/>
    </location>
</feature>
<sequence>MTESTPQPPAPEGRLEAAPPSPPPTSVGTLEPPPPPAAPPERPSTWGPLAAVYAVLAGLWAVTWTFVFQTGAWVWWQWLLGTDEKVPATLWTMVGIANAIMVAAGALPMLFMRRWRALWVTGGAWLSAAAVLLVLAATRLVPGVANEVLLGVQGVGALLLAGIAWLVRRLRRGEVPAVGVHGEPAAGARQWWAAVAGGVALLPWLWAGGLGSVWETLAAAVAAVGLAALAGTVLGRRFWAPFTGLGGWKLVLGGGAAAGAGLYVLGASVGGTGVQVPLMVMLSALGFAIAALQRGSARAGQVVAFAVAPAAFGPLAFVDSDEFLPLILGPEDFGRWAGIALLIAVVAAWVLAVVYWAGARRLLRLPAVGAAVTVLVVATACAVYFTGNPGFNGERVVVVLGSQADLTGVDAIPDRNQRLTETYRRLVAHAEETQASLRSELDDRGLNYTPYYLVNAIEVETGLESRLWLDDRDDVAAVLLSPQLRPVPEPAPVMNGPTVPLNATQPNISMIGAPDAWASDVDGTGITIGISDSGVDGTHPALADGYRGGDDSWFDPNGGTTTPNDPNGHGTHALGLALGNDGIGVAPGASWVGCMNLGRNLGNPADYIACLQFMLAPYAKGEDPFTQGDPTRAPHVLTNSWGCPTIEGCDVNVLGPGIDALSAAGIFVVVAAGNSGPTCGSASTPPPRYAESYAVGAVDNAAKVAGFSSRGPVSGTGLAKPDIAAPGVEVVSSLPGGGFGPLSGTSMATPHVAGVVALMWQANPKLIGDIAGTKAILASTATPATGALDILDEEIPGGLDECGGSKNVVGAGVVNAGAAVAAAREAAE</sequence>
<dbReference type="PROSITE" id="PS00138">
    <property type="entry name" value="SUBTILASE_SER"/>
    <property type="match status" value="1"/>
</dbReference>
<keyword evidence="3 5" id="KW-0378">Hydrolase</keyword>
<evidence type="ECO:0000259" key="8">
    <source>
        <dbReference type="Pfam" id="PF00082"/>
    </source>
</evidence>
<dbReference type="PANTHER" id="PTHR43399:SF4">
    <property type="entry name" value="CELL WALL-ASSOCIATED PROTEASE"/>
    <property type="match status" value="1"/>
</dbReference>
<dbReference type="InterPro" id="IPR000209">
    <property type="entry name" value="Peptidase_S8/S53_dom"/>
</dbReference>
<evidence type="ECO:0000256" key="6">
    <source>
        <dbReference type="SAM" id="MobiDB-lite"/>
    </source>
</evidence>
<keyword evidence="4 5" id="KW-0720">Serine protease</keyword>
<dbReference type="GO" id="GO:0006508">
    <property type="term" value="P:proteolysis"/>
    <property type="evidence" value="ECO:0007669"/>
    <property type="project" value="UniProtKB-KW"/>
</dbReference>
<reference evidence="9 10" key="1">
    <citation type="submission" date="2020-08" db="EMBL/GenBank/DDBJ databases">
        <title>Genomic Encyclopedia of Type Strains, Phase IV (KMG-IV): sequencing the most valuable type-strain genomes for metagenomic binning, comparative biology and taxonomic classification.</title>
        <authorList>
            <person name="Goeker M."/>
        </authorList>
    </citation>
    <scope>NUCLEOTIDE SEQUENCE [LARGE SCALE GENOMIC DNA]</scope>
    <source>
        <strain evidence="9 10">YIM 65646</strain>
    </source>
</reference>
<feature type="transmembrane region" description="Helical" evidence="7">
    <location>
        <begin position="148"/>
        <end position="167"/>
    </location>
</feature>
<feature type="transmembrane region" description="Helical" evidence="7">
    <location>
        <begin position="88"/>
        <end position="110"/>
    </location>
</feature>
<keyword evidence="10" id="KW-1185">Reference proteome</keyword>
<evidence type="ECO:0000256" key="5">
    <source>
        <dbReference type="PROSITE-ProRule" id="PRU01240"/>
    </source>
</evidence>
<feature type="transmembrane region" description="Helical" evidence="7">
    <location>
        <begin position="117"/>
        <end position="136"/>
    </location>
</feature>
<dbReference type="EMBL" id="JACHGT010000026">
    <property type="protein sequence ID" value="MBB6039815.1"/>
    <property type="molecule type" value="Genomic_DNA"/>
</dbReference>